<dbReference type="PANTHER" id="PTHR21467">
    <property type="entry name" value="PROTEIN PHOSPHATASE 4 REGULATORY SUBUNIT 4 PPP4R4"/>
    <property type="match status" value="1"/>
</dbReference>
<dbReference type="SUPFAM" id="SSF48371">
    <property type="entry name" value="ARM repeat"/>
    <property type="match status" value="2"/>
</dbReference>
<feature type="compositionally biased region" description="Low complexity" evidence="2">
    <location>
        <begin position="994"/>
        <end position="1009"/>
    </location>
</feature>
<gene>
    <name evidence="3" type="ORF">MCOR_38522</name>
</gene>
<sequence>MEEIEVFSTKLSSTGENVKLFLDDDYLEIPEEDIGDLDEEMGYESYYTIEDSGQEVQRISVINNLPDLLKDTDSHDECMRRVVPKVREVLHVAQCEMQYAASAAFLQILQKNLVPIQNYTQTFLQTILNSVDGKDPEVSSAWLDTLLDVIELLPKDVIKKEEVLHVAQCEMQYAASAAFLQILQKNLVPIQNYTQTFLQTILNSVDGKDPEVSSAWLDTLLDVIELLPKDVIKKEILHVAIAKGQLSQSVAARMACCKILGKICTKFESFVIKKEILPVVQSLCQDVDYEVRGCMCNQLHSVARGLGLEATKSAILPELVELTKDEECSVRVHGLETVVNVLASLDSETCSTTIIPLVCKFCQQAMQAEDSTLPEVGKQIGKIAHGLLAYLSDEQKQWFVDYFKKLCKVGLSLEKLKGNRDIEKDISPTITEIPDFTEDDKFLECRKNCAYNFPAMVLFIGAKHFKSELLGCFSSLCKDPNVQVRKTVSGGFHEVSRVLGQHVAVIQPDLILLLKDESVDVLKGVIANIPCILDCLSGTGSNHSLSESKLHVLNDVIIAVLNSEPVIFTSNNWRLQEHLMDNLSCLIKCCSSDVLYQKVIPVVYPKIKSARALPVKHAACRSALKIIRKIKKLTQREELIHCFVEDFCHGRSCHHRSLFIDLKKIIKLPTDRNLLQQLETCVRRLLLSEKDRDVLAAIKIAVDDLDKIHVQMEPLTKRSFFEHDLVDQAKEEEEKLLITNEEKEIKKEEEAAEKQKSKGDKKGTPSAKKSENGGSKIPAPKKGTKATSTASGSSGSSTQVSSKDTSKTHLSKSKSSNSLSQIPRLGVKTTTNLTKEVNTTRKTVGSPKLSRLPRYSSTPDLNNGLTGKTSPSIPKKMYNKNKLNEDNGLKKLRRYSNIEIDNKKIENSKPVNRSKLPHFSWNKYASDGRQSPHPQRAFLASDGRSSPHPDMMKTRDHSASGSKISSNTKTKPPSSAGTTRRGSEGGNTVTQRRGSMSSASSTGSTESATVKSKGSNGLLTVPSTKPTRKKSK</sequence>
<dbReference type="GO" id="GO:0005829">
    <property type="term" value="C:cytosol"/>
    <property type="evidence" value="ECO:0007669"/>
    <property type="project" value="TreeGrafter"/>
</dbReference>
<dbReference type="PANTHER" id="PTHR21467:SF0">
    <property type="entry name" value="SERINE_THREONINE-PROTEIN PHOSPHATASE 4 REGULATORY SUBUNIT 4"/>
    <property type="match status" value="1"/>
</dbReference>
<reference evidence="3 4" key="1">
    <citation type="submission" date="2020-06" db="EMBL/GenBank/DDBJ databases">
        <authorList>
            <person name="Li R."/>
            <person name="Bekaert M."/>
        </authorList>
    </citation>
    <scope>NUCLEOTIDE SEQUENCE [LARGE SCALE GENOMIC DNA]</scope>
    <source>
        <strain evidence="4">wild</strain>
    </source>
</reference>
<dbReference type="InterPro" id="IPR011989">
    <property type="entry name" value="ARM-like"/>
</dbReference>
<dbReference type="PROSITE" id="PS50077">
    <property type="entry name" value="HEAT_REPEAT"/>
    <property type="match status" value="2"/>
</dbReference>
<dbReference type="Gene3D" id="1.25.10.10">
    <property type="entry name" value="Leucine-rich Repeat Variant"/>
    <property type="match status" value="1"/>
</dbReference>
<dbReference type="Proteomes" id="UP000507470">
    <property type="component" value="Unassembled WGS sequence"/>
</dbReference>
<evidence type="ECO:0000313" key="3">
    <source>
        <dbReference type="EMBL" id="CAC5404767.1"/>
    </source>
</evidence>
<evidence type="ECO:0000313" key="4">
    <source>
        <dbReference type="Proteomes" id="UP000507470"/>
    </source>
</evidence>
<feature type="compositionally biased region" description="Polar residues" evidence="2">
    <location>
        <begin position="1010"/>
        <end position="1025"/>
    </location>
</feature>
<dbReference type="InterPro" id="IPR039918">
    <property type="entry name" value="PPP4R4"/>
</dbReference>
<feature type="region of interest" description="Disordered" evidence="2">
    <location>
        <begin position="740"/>
        <end position="1032"/>
    </location>
</feature>
<feature type="compositionally biased region" description="Polar residues" evidence="2">
    <location>
        <begin position="959"/>
        <end position="993"/>
    </location>
</feature>
<feature type="repeat" description="HEAT" evidence="1">
    <location>
        <begin position="315"/>
        <end position="353"/>
    </location>
</feature>
<dbReference type="GO" id="GO:0008287">
    <property type="term" value="C:protein serine/threonine phosphatase complex"/>
    <property type="evidence" value="ECO:0007669"/>
    <property type="project" value="TreeGrafter"/>
</dbReference>
<protein>
    <submittedName>
        <fullName evidence="3">PPP4R4</fullName>
    </submittedName>
</protein>
<evidence type="ECO:0000256" key="2">
    <source>
        <dbReference type="SAM" id="MobiDB-lite"/>
    </source>
</evidence>
<evidence type="ECO:0000256" key="1">
    <source>
        <dbReference type="PROSITE-ProRule" id="PRU00103"/>
    </source>
</evidence>
<dbReference type="EMBL" id="CACVKT020007030">
    <property type="protein sequence ID" value="CAC5404767.1"/>
    <property type="molecule type" value="Genomic_DNA"/>
</dbReference>
<dbReference type="AlphaFoldDB" id="A0A6J8DAU0"/>
<dbReference type="OrthoDB" id="340346at2759"/>
<keyword evidence="4" id="KW-1185">Reference proteome</keyword>
<dbReference type="InterPro" id="IPR021133">
    <property type="entry name" value="HEAT_type_2"/>
</dbReference>
<feature type="compositionally biased region" description="Basic and acidic residues" evidence="2">
    <location>
        <begin position="945"/>
        <end position="958"/>
    </location>
</feature>
<organism evidence="3 4">
    <name type="scientific">Mytilus coruscus</name>
    <name type="common">Sea mussel</name>
    <dbReference type="NCBI Taxonomy" id="42192"/>
    <lineage>
        <taxon>Eukaryota</taxon>
        <taxon>Metazoa</taxon>
        <taxon>Spiralia</taxon>
        <taxon>Lophotrochozoa</taxon>
        <taxon>Mollusca</taxon>
        <taxon>Bivalvia</taxon>
        <taxon>Autobranchia</taxon>
        <taxon>Pteriomorphia</taxon>
        <taxon>Mytilida</taxon>
        <taxon>Mytiloidea</taxon>
        <taxon>Mytilidae</taxon>
        <taxon>Mytilinae</taxon>
        <taxon>Mytilus</taxon>
    </lineage>
</organism>
<feature type="compositionally biased region" description="Polar residues" evidence="2">
    <location>
        <begin position="855"/>
        <end position="872"/>
    </location>
</feature>
<feature type="repeat" description="HEAT" evidence="1">
    <location>
        <begin position="276"/>
        <end position="313"/>
    </location>
</feature>
<name>A0A6J8DAU0_MYTCO</name>
<dbReference type="InterPro" id="IPR016024">
    <property type="entry name" value="ARM-type_fold"/>
</dbReference>
<feature type="compositionally biased region" description="Low complexity" evidence="2">
    <location>
        <begin position="785"/>
        <end position="803"/>
    </location>
</feature>
<dbReference type="GO" id="GO:0019888">
    <property type="term" value="F:protein phosphatase regulator activity"/>
    <property type="evidence" value="ECO:0007669"/>
    <property type="project" value="TreeGrafter"/>
</dbReference>
<accession>A0A6J8DAU0</accession>
<feature type="compositionally biased region" description="Low complexity" evidence="2">
    <location>
        <begin position="827"/>
        <end position="837"/>
    </location>
</feature>
<proteinExistence type="predicted"/>
<feature type="compositionally biased region" description="Basic and acidic residues" evidence="2">
    <location>
        <begin position="740"/>
        <end position="771"/>
    </location>
</feature>